<organism evidence="3 4">
    <name type="scientific">Terrihabitans soli</name>
    <dbReference type="NCBI Taxonomy" id="708113"/>
    <lineage>
        <taxon>Bacteria</taxon>
        <taxon>Pseudomonadati</taxon>
        <taxon>Pseudomonadota</taxon>
        <taxon>Alphaproteobacteria</taxon>
        <taxon>Hyphomicrobiales</taxon>
        <taxon>Terrihabitans</taxon>
    </lineage>
</organism>
<gene>
    <name evidence="3" type="ORF">IZ6_28000</name>
</gene>
<dbReference type="EMBL" id="AP023361">
    <property type="protein sequence ID" value="BCJ92065.1"/>
    <property type="molecule type" value="Genomic_DNA"/>
</dbReference>
<name>A0A6S6QWX6_9HYPH</name>
<accession>A0A6S6QWX6</accession>
<evidence type="ECO:0000259" key="2">
    <source>
        <dbReference type="Pfam" id="PF01370"/>
    </source>
</evidence>
<evidence type="ECO:0000313" key="4">
    <source>
        <dbReference type="Proteomes" id="UP000515317"/>
    </source>
</evidence>
<feature type="domain" description="NAD-dependent epimerase/dehydratase" evidence="2">
    <location>
        <begin position="108"/>
        <end position="218"/>
    </location>
</feature>
<protein>
    <submittedName>
        <fullName evidence="3">NAD(P)-dependent oxidoreductase</fullName>
    </submittedName>
</protein>
<keyword evidence="4" id="KW-1185">Reference proteome</keyword>
<dbReference type="Proteomes" id="UP000515317">
    <property type="component" value="Chromosome"/>
</dbReference>
<dbReference type="InterPro" id="IPR036291">
    <property type="entry name" value="NAD(P)-bd_dom_sf"/>
</dbReference>
<evidence type="ECO:0000256" key="1">
    <source>
        <dbReference type="ARBA" id="ARBA00023027"/>
    </source>
</evidence>
<dbReference type="Pfam" id="PF01370">
    <property type="entry name" value="Epimerase"/>
    <property type="match status" value="1"/>
</dbReference>
<dbReference type="RefSeq" id="WP_222875666.1">
    <property type="nucleotide sequence ID" value="NZ_AP023361.1"/>
</dbReference>
<proteinExistence type="predicted"/>
<dbReference type="SUPFAM" id="SSF51735">
    <property type="entry name" value="NAD(P)-binding Rossmann-fold domains"/>
    <property type="match status" value="1"/>
</dbReference>
<sequence length="297" mass="32523">MQTSTSDTHPFLLVLGMGYSAQRFVELYGERFARIAGTARSLDKLAARKTRRVESLLFDGAAQPELLKAAREASHVLVSIPPDERGDAALSALGGIFKNSENLRWIGYLSTTAVYGDRGGAWTHEDTPVMPQSARAKRRAEAETAWRDLAQPGRAVHVFRLSGIYGPGRNALVDLKKGEARRLTKIGQVFNRIHVDDIAAVLAAAIDHPQAGPVFNVADDEPAPSSDVVTFAAGLLGVFPPPMMRVEEANLSDMAKSFWSENKRIAPTRIKEELGLHFQFPTYREGLRALFVSGEGR</sequence>
<dbReference type="InterPro" id="IPR001509">
    <property type="entry name" value="Epimerase_deHydtase"/>
</dbReference>
<keyword evidence="1" id="KW-0520">NAD</keyword>
<dbReference type="AlphaFoldDB" id="A0A6S6QWX6"/>
<dbReference type="Gene3D" id="3.40.50.720">
    <property type="entry name" value="NAD(P)-binding Rossmann-like Domain"/>
    <property type="match status" value="1"/>
</dbReference>
<dbReference type="CDD" id="cd05266">
    <property type="entry name" value="SDR_a4"/>
    <property type="match status" value="1"/>
</dbReference>
<dbReference type="KEGG" id="tso:IZ6_28000"/>
<dbReference type="PANTHER" id="PTHR43574">
    <property type="entry name" value="EPIMERASE-RELATED"/>
    <property type="match status" value="1"/>
</dbReference>
<evidence type="ECO:0000313" key="3">
    <source>
        <dbReference type="EMBL" id="BCJ92065.1"/>
    </source>
</evidence>
<reference evidence="3 4" key="1">
    <citation type="submission" date="2020-08" db="EMBL/GenBank/DDBJ databases">
        <title>Genome sequence of Rhizobiales bacterium strain IZ6.</title>
        <authorList>
            <person name="Nakai R."/>
            <person name="Naganuma T."/>
        </authorList>
    </citation>
    <scope>NUCLEOTIDE SEQUENCE [LARGE SCALE GENOMIC DNA]</scope>
    <source>
        <strain evidence="3 4">IZ6</strain>
    </source>
</reference>